<gene>
    <name evidence="1" type="ORF">LCGC14_0773140</name>
</gene>
<reference evidence="1" key="1">
    <citation type="journal article" date="2015" name="Nature">
        <title>Complex archaea that bridge the gap between prokaryotes and eukaryotes.</title>
        <authorList>
            <person name="Spang A."/>
            <person name="Saw J.H."/>
            <person name="Jorgensen S.L."/>
            <person name="Zaremba-Niedzwiedzka K."/>
            <person name="Martijn J."/>
            <person name="Lind A.E."/>
            <person name="van Eijk R."/>
            <person name="Schleper C."/>
            <person name="Guy L."/>
            <person name="Ettema T.J."/>
        </authorList>
    </citation>
    <scope>NUCLEOTIDE SEQUENCE</scope>
</reference>
<accession>A0A0F9SHP9</accession>
<dbReference type="AlphaFoldDB" id="A0A0F9SHP9"/>
<name>A0A0F9SHP9_9ZZZZ</name>
<dbReference type="EMBL" id="LAZR01001962">
    <property type="protein sequence ID" value="KKN36491.1"/>
    <property type="molecule type" value="Genomic_DNA"/>
</dbReference>
<sequence length="81" mass="9068">MKSDQNSQQPKYCIRCGRAIEICGVGKIEGYSFHTGKPYYTTAKAHCPSIVCRIRNSLSLDKDEYYRAPSGEICKVNKGGF</sequence>
<organism evidence="1">
    <name type="scientific">marine sediment metagenome</name>
    <dbReference type="NCBI Taxonomy" id="412755"/>
    <lineage>
        <taxon>unclassified sequences</taxon>
        <taxon>metagenomes</taxon>
        <taxon>ecological metagenomes</taxon>
    </lineage>
</organism>
<comment type="caution">
    <text evidence="1">The sequence shown here is derived from an EMBL/GenBank/DDBJ whole genome shotgun (WGS) entry which is preliminary data.</text>
</comment>
<evidence type="ECO:0000313" key="1">
    <source>
        <dbReference type="EMBL" id="KKN36491.1"/>
    </source>
</evidence>
<protein>
    <submittedName>
        <fullName evidence="1">Uncharacterized protein</fullName>
    </submittedName>
</protein>
<proteinExistence type="predicted"/>